<sequence>VSESPLRCSICSRGPGETSWLRWVYNKQSKLRRPVGGRCMDCNKMVQSAQERKVFGPDVCTANAVWKHKGLRSRATSYRDEWCRMSPAERLRARMGAVGQKAVQLVETDEAVLTTTPYDLLPLEEPLQDKDAMCEIVTYQGRNYIRKPASSLFPPPLDMIGAYRIQGRKALSARSTLTSDKESAKSLWMDFHRDNERTAASTTFLQEDIFSVSKFER</sequence>
<dbReference type="EMBL" id="CAXAMM010000960">
    <property type="protein sequence ID" value="CAK8989762.1"/>
    <property type="molecule type" value="Genomic_DNA"/>
</dbReference>
<accession>A0ABP0HIX1</accession>
<protein>
    <submittedName>
        <fullName evidence="1">Uncharacterized protein</fullName>
    </submittedName>
</protein>
<dbReference type="Proteomes" id="UP001642464">
    <property type="component" value="Unassembled WGS sequence"/>
</dbReference>
<evidence type="ECO:0000313" key="1">
    <source>
        <dbReference type="EMBL" id="CAK8989762.1"/>
    </source>
</evidence>
<name>A0ABP0HIX1_9DINO</name>
<evidence type="ECO:0000313" key="2">
    <source>
        <dbReference type="Proteomes" id="UP001642464"/>
    </source>
</evidence>
<gene>
    <name evidence="1" type="ORF">SCF082_LOCUS1956</name>
</gene>
<proteinExistence type="predicted"/>
<comment type="caution">
    <text evidence="1">The sequence shown here is derived from an EMBL/GenBank/DDBJ whole genome shotgun (WGS) entry which is preliminary data.</text>
</comment>
<feature type="non-terminal residue" evidence="1">
    <location>
        <position position="1"/>
    </location>
</feature>
<reference evidence="1 2" key="1">
    <citation type="submission" date="2024-02" db="EMBL/GenBank/DDBJ databases">
        <authorList>
            <person name="Chen Y."/>
            <person name="Shah S."/>
            <person name="Dougan E. K."/>
            <person name="Thang M."/>
            <person name="Chan C."/>
        </authorList>
    </citation>
    <scope>NUCLEOTIDE SEQUENCE [LARGE SCALE GENOMIC DNA]</scope>
</reference>
<organism evidence="1 2">
    <name type="scientific">Durusdinium trenchii</name>
    <dbReference type="NCBI Taxonomy" id="1381693"/>
    <lineage>
        <taxon>Eukaryota</taxon>
        <taxon>Sar</taxon>
        <taxon>Alveolata</taxon>
        <taxon>Dinophyceae</taxon>
        <taxon>Suessiales</taxon>
        <taxon>Symbiodiniaceae</taxon>
        <taxon>Durusdinium</taxon>
    </lineage>
</organism>
<keyword evidence="2" id="KW-1185">Reference proteome</keyword>